<accession>A0A4Y2VBA5</accession>
<dbReference type="PANTHER" id="PTHR33888:SF1">
    <property type="entry name" value="RIKEN CDNA 4932415D10 GENE"/>
    <property type="match status" value="1"/>
</dbReference>
<evidence type="ECO:0000313" key="2">
    <source>
        <dbReference type="EMBL" id="GBO22519.1"/>
    </source>
</evidence>
<feature type="region of interest" description="Disordered" evidence="1">
    <location>
        <begin position="318"/>
        <end position="339"/>
    </location>
</feature>
<name>A0A4Y2VBA5_ARAVE</name>
<proteinExistence type="predicted"/>
<protein>
    <submittedName>
        <fullName evidence="2">Uncharacterized protein C2orf16</fullName>
    </submittedName>
</protein>
<dbReference type="PANTHER" id="PTHR33888">
    <property type="entry name" value="RIKEN CDNA 4932415D10 GENE"/>
    <property type="match status" value="1"/>
</dbReference>
<dbReference type="EMBL" id="BGPR01045595">
    <property type="protein sequence ID" value="GBO22519.1"/>
    <property type="molecule type" value="Genomic_DNA"/>
</dbReference>
<feature type="region of interest" description="Disordered" evidence="1">
    <location>
        <begin position="1"/>
        <end position="50"/>
    </location>
</feature>
<evidence type="ECO:0000256" key="1">
    <source>
        <dbReference type="SAM" id="MobiDB-lite"/>
    </source>
</evidence>
<feature type="compositionally biased region" description="Polar residues" evidence="1">
    <location>
        <begin position="318"/>
        <end position="336"/>
    </location>
</feature>
<feature type="compositionally biased region" description="Basic and acidic residues" evidence="1">
    <location>
        <begin position="1"/>
        <end position="34"/>
    </location>
</feature>
<organism evidence="2 3">
    <name type="scientific">Araneus ventricosus</name>
    <name type="common">Orbweaver spider</name>
    <name type="synonym">Epeira ventricosa</name>
    <dbReference type="NCBI Taxonomy" id="182803"/>
    <lineage>
        <taxon>Eukaryota</taxon>
        <taxon>Metazoa</taxon>
        <taxon>Ecdysozoa</taxon>
        <taxon>Arthropoda</taxon>
        <taxon>Chelicerata</taxon>
        <taxon>Arachnida</taxon>
        <taxon>Araneae</taxon>
        <taxon>Araneomorphae</taxon>
        <taxon>Entelegynae</taxon>
        <taxon>Araneoidea</taxon>
        <taxon>Araneidae</taxon>
        <taxon>Araneus</taxon>
    </lineage>
</organism>
<keyword evidence="3" id="KW-1185">Reference proteome</keyword>
<sequence>PAERKHASPAERKHASPAERKHASPAERVHDSPAKRIHASPAERVHDSPAKIMHLSPVEGTSAKSESQFVIKYPCCILSSASLGEAEDHSNISCSQYETEQTEPDISVSVSSAVRTSFSPKGVHDFPANAMHDSPAERTHASPAERMHASPAERMHDSPAERVNASPAERVNASPAERVNASPAERVHDSPSKRMHASPAKIIHLSPVKGTSAKSESQFVIKYPCCILPSASLGEAEANSKVTCSRYETENISGNNVLSHTMSFNPNDSDFLHTSDNYGEQTETRASSRHPEITLQAENIVQADVSLNTVDSSFVATSKTSTDTGSFSPETHSFKVSDSPGCPRILSGSHAGISPGSGAVADSEDFKNAIAAKGSNRIPTVHSRIIPKQLFLLAGDAGESVTWHEYESSKGPTSSIHVRQGNFSESLLRNHEATSHKPITYSGTVVANLSEGEISNCSSTSRSQHKTEYLTENKMPPSRSPSKLVGNYESPAGPLPAAAFNVVQASDHMTKGNVLGRSVFSKYAANTKDDPHVSIKYPEDVVAPSTSLVKDRSRNYCSQREKESLTESEIPAFQSASNLTDNLEAPIRNSVDEALFVVQTSAHLALTSILRRIRFSGYAASTEIEIDEFVFANETRKLLMRLPENIAHECKGFILHFLHQALNTVLVG</sequence>
<evidence type="ECO:0000313" key="3">
    <source>
        <dbReference type="Proteomes" id="UP000499080"/>
    </source>
</evidence>
<comment type="caution">
    <text evidence="2">The sequence shown here is derived from an EMBL/GenBank/DDBJ whole genome shotgun (WGS) entry which is preliminary data.</text>
</comment>
<feature type="region of interest" description="Disordered" evidence="1">
    <location>
        <begin position="455"/>
        <end position="483"/>
    </location>
</feature>
<feature type="compositionally biased region" description="Basic and acidic residues" evidence="1">
    <location>
        <begin position="134"/>
        <end position="160"/>
    </location>
</feature>
<dbReference type="Proteomes" id="UP000499080">
    <property type="component" value="Unassembled WGS sequence"/>
</dbReference>
<dbReference type="OrthoDB" id="6153212at2759"/>
<dbReference type="AlphaFoldDB" id="A0A4Y2VBA5"/>
<gene>
    <name evidence="2" type="primary">C2orf16_0</name>
    <name evidence="2" type="ORF">AVEN_112512_1</name>
</gene>
<feature type="region of interest" description="Disordered" evidence="1">
    <location>
        <begin position="124"/>
        <end position="196"/>
    </location>
</feature>
<dbReference type="GO" id="GO:0005615">
    <property type="term" value="C:extracellular space"/>
    <property type="evidence" value="ECO:0007669"/>
    <property type="project" value="TreeGrafter"/>
</dbReference>
<reference evidence="2 3" key="1">
    <citation type="journal article" date="2019" name="Sci. Rep.">
        <title>Orb-weaving spider Araneus ventricosus genome elucidates the spidroin gene catalogue.</title>
        <authorList>
            <person name="Kono N."/>
            <person name="Nakamura H."/>
            <person name="Ohtoshi R."/>
            <person name="Moran D.A.P."/>
            <person name="Shinohara A."/>
            <person name="Yoshida Y."/>
            <person name="Fujiwara M."/>
            <person name="Mori M."/>
            <person name="Tomita M."/>
            <person name="Arakawa K."/>
        </authorList>
    </citation>
    <scope>NUCLEOTIDE SEQUENCE [LARGE SCALE GENOMIC DNA]</scope>
</reference>
<feature type="non-terminal residue" evidence="2">
    <location>
        <position position="1"/>
    </location>
</feature>